<dbReference type="SUPFAM" id="SSF51344">
    <property type="entry name" value="Epsilon subunit of F1F0-ATP synthase N-terminal domain"/>
    <property type="match status" value="1"/>
</dbReference>
<evidence type="ECO:0000256" key="16">
    <source>
        <dbReference type="SAM" id="Coils"/>
    </source>
</evidence>
<dbReference type="InterPro" id="IPR020547">
    <property type="entry name" value="ATP_synth_F1_esu_C"/>
</dbReference>
<reference evidence="19 20" key="1">
    <citation type="submission" date="2020-08" db="EMBL/GenBank/DDBJ databases">
        <title>Genomic Encyclopedia of Type Strains, Phase IV (KMG-IV): sequencing the most valuable type-strain genomes for metagenomic binning, comparative biology and taxonomic classification.</title>
        <authorList>
            <person name="Goeker M."/>
        </authorList>
    </citation>
    <scope>NUCLEOTIDE SEQUENCE [LARGE SCALE GENOMIC DNA]</scope>
    <source>
        <strain evidence="19 20">DSM 21769</strain>
    </source>
</reference>
<evidence type="ECO:0000256" key="15">
    <source>
        <dbReference type="RuleBase" id="RU003656"/>
    </source>
</evidence>
<dbReference type="NCBIfam" id="NF009980">
    <property type="entry name" value="PRK13446.1"/>
    <property type="match status" value="1"/>
</dbReference>
<dbReference type="AlphaFoldDB" id="A0A841PNP4"/>
<dbReference type="PANTHER" id="PTHR13822:SF10">
    <property type="entry name" value="ATP SYNTHASE EPSILON CHAIN, CHLOROPLASTIC"/>
    <property type="match status" value="1"/>
</dbReference>
<name>A0A841PNP4_9BACL</name>
<dbReference type="GO" id="GO:0046933">
    <property type="term" value="F:proton-transporting ATP synthase activity, rotational mechanism"/>
    <property type="evidence" value="ECO:0007669"/>
    <property type="project" value="UniProtKB-UniRule"/>
</dbReference>
<keyword evidence="5 14" id="KW-0813">Transport</keyword>
<feature type="domain" description="ATP synthase epsilon subunit C-terminal" evidence="17">
    <location>
        <begin position="86"/>
        <end position="129"/>
    </location>
</feature>
<evidence type="ECO:0000256" key="2">
    <source>
        <dbReference type="ARBA" id="ARBA00004202"/>
    </source>
</evidence>
<evidence type="ECO:0000256" key="1">
    <source>
        <dbReference type="ARBA" id="ARBA00003543"/>
    </source>
</evidence>
<dbReference type="InterPro" id="IPR036794">
    <property type="entry name" value="ATP_F1_dsu/esu_C_sf"/>
</dbReference>
<dbReference type="GO" id="GO:0005524">
    <property type="term" value="F:ATP binding"/>
    <property type="evidence" value="ECO:0007669"/>
    <property type="project" value="UniProtKB-UniRule"/>
</dbReference>
<evidence type="ECO:0000256" key="8">
    <source>
        <dbReference type="ARBA" id="ARBA00023065"/>
    </source>
</evidence>
<keyword evidence="8 14" id="KW-0406">Ion transport</keyword>
<evidence type="ECO:0000259" key="18">
    <source>
        <dbReference type="Pfam" id="PF02823"/>
    </source>
</evidence>
<dbReference type="CDD" id="cd12152">
    <property type="entry name" value="F1-ATPase_delta"/>
    <property type="match status" value="1"/>
</dbReference>
<organism evidence="19 20">
    <name type="scientific">Geomicrobium halophilum</name>
    <dbReference type="NCBI Taxonomy" id="549000"/>
    <lineage>
        <taxon>Bacteria</taxon>
        <taxon>Bacillati</taxon>
        <taxon>Bacillota</taxon>
        <taxon>Bacilli</taxon>
        <taxon>Bacillales</taxon>
        <taxon>Geomicrobium</taxon>
    </lineage>
</organism>
<dbReference type="EMBL" id="JACHHJ010000003">
    <property type="protein sequence ID" value="MBB6450457.1"/>
    <property type="molecule type" value="Genomic_DNA"/>
</dbReference>
<evidence type="ECO:0000256" key="12">
    <source>
        <dbReference type="ARBA" id="ARBA00030215"/>
    </source>
</evidence>
<keyword evidence="10 14" id="KW-0139">CF(1)</keyword>
<protein>
    <recommendedName>
        <fullName evidence="4 14">ATP synthase epsilon chain</fullName>
    </recommendedName>
    <alternativeName>
        <fullName evidence="13 14">ATP synthase F1 sector epsilon subunit</fullName>
    </alternativeName>
    <alternativeName>
        <fullName evidence="12 14">F-ATPase epsilon subunit</fullName>
    </alternativeName>
</protein>
<evidence type="ECO:0000256" key="10">
    <source>
        <dbReference type="ARBA" id="ARBA00023196"/>
    </source>
</evidence>
<gene>
    <name evidence="14" type="primary">atpC</name>
    <name evidence="19" type="ORF">HNR44_002440</name>
</gene>
<evidence type="ECO:0000256" key="14">
    <source>
        <dbReference type="HAMAP-Rule" id="MF_00530"/>
    </source>
</evidence>
<keyword evidence="16" id="KW-0175">Coiled coil</keyword>
<keyword evidence="9 14" id="KW-0472">Membrane</keyword>
<dbReference type="GO" id="GO:0005886">
    <property type="term" value="C:plasma membrane"/>
    <property type="evidence" value="ECO:0007669"/>
    <property type="project" value="UniProtKB-SubCell"/>
</dbReference>
<feature type="coiled-coil region" evidence="16">
    <location>
        <begin position="89"/>
        <end position="132"/>
    </location>
</feature>
<accession>A0A841PNP4</accession>
<evidence type="ECO:0000256" key="4">
    <source>
        <dbReference type="ARBA" id="ARBA00014480"/>
    </source>
</evidence>
<keyword evidence="20" id="KW-1185">Reference proteome</keyword>
<evidence type="ECO:0000256" key="6">
    <source>
        <dbReference type="ARBA" id="ARBA00022475"/>
    </source>
</evidence>
<keyword evidence="6 14" id="KW-1003">Cell membrane</keyword>
<comment type="similarity">
    <text evidence="3 14 15">Belongs to the ATPase epsilon chain family.</text>
</comment>
<dbReference type="Gene3D" id="2.60.15.10">
    <property type="entry name" value="F0F1 ATP synthase delta/epsilon subunit, N-terminal"/>
    <property type="match status" value="1"/>
</dbReference>
<comment type="subcellular location">
    <subcellularLocation>
        <location evidence="2 14">Cell membrane</location>
        <topology evidence="2 14">Peripheral membrane protein</topology>
    </subcellularLocation>
</comment>
<comment type="caution">
    <text evidence="19">The sequence shown here is derived from an EMBL/GenBank/DDBJ whole genome shotgun (WGS) entry which is preliminary data.</text>
</comment>
<dbReference type="Pfam" id="PF00401">
    <property type="entry name" value="ATP-synt_DE"/>
    <property type="match status" value="1"/>
</dbReference>
<dbReference type="HAMAP" id="MF_00530">
    <property type="entry name" value="ATP_synth_epsil_bac"/>
    <property type="match status" value="1"/>
</dbReference>
<comment type="subunit">
    <text evidence="14 15">F-type ATPases have 2 components, CF(1) - the catalytic core - and CF(0) - the membrane proton channel. CF(1) has five subunits: alpha(3), beta(3), gamma(1), delta(1), epsilon(1). CF(0) has three main subunits: a, b and c.</text>
</comment>
<evidence type="ECO:0000259" key="17">
    <source>
        <dbReference type="Pfam" id="PF00401"/>
    </source>
</evidence>
<feature type="domain" description="ATP synthase F1 complex delta/epsilon subunit N-terminal" evidence="18">
    <location>
        <begin position="4"/>
        <end position="81"/>
    </location>
</feature>
<dbReference type="InterPro" id="IPR001469">
    <property type="entry name" value="ATP_synth_F1_dsu/esu"/>
</dbReference>
<dbReference type="Proteomes" id="UP000568839">
    <property type="component" value="Unassembled WGS sequence"/>
</dbReference>
<dbReference type="InterPro" id="IPR020546">
    <property type="entry name" value="ATP_synth_F1_dsu/esu_N"/>
</dbReference>
<dbReference type="NCBIfam" id="NF001846">
    <property type="entry name" value="PRK00571.1-3"/>
    <property type="match status" value="1"/>
</dbReference>
<comment type="function">
    <text evidence="1 14">Produces ATP from ADP in the presence of a proton gradient across the membrane.</text>
</comment>
<evidence type="ECO:0000256" key="5">
    <source>
        <dbReference type="ARBA" id="ARBA00022448"/>
    </source>
</evidence>
<evidence type="ECO:0000313" key="19">
    <source>
        <dbReference type="EMBL" id="MBB6450457.1"/>
    </source>
</evidence>
<keyword evidence="7 14" id="KW-0375">Hydrogen ion transport</keyword>
<evidence type="ECO:0000256" key="3">
    <source>
        <dbReference type="ARBA" id="ARBA00005712"/>
    </source>
</evidence>
<sequence>MMTNVSVVTPDGSVFEDDAEMVSAKSEQGEIGVLPNHIPLVTPLTIDAVRVKKEGSQETIAVSGGFMEVRPDKVTILAEAAERPNEIDVERAREAKKRAEERLDKNDEEIDKKRAKNALMRAEIRLKVADRT</sequence>
<proteinExistence type="inferred from homology"/>
<dbReference type="SUPFAM" id="SSF46604">
    <property type="entry name" value="Epsilon subunit of F1F0-ATP synthase C-terminal domain"/>
    <property type="match status" value="1"/>
</dbReference>
<dbReference type="NCBIfam" id="TIGR01216">
    <property type="entry name" value="ATP_synt_epsi"/>
    <property type="match status" value="1"/>
</dbReference>
<evidence type="ECO:0000256" key="9">
    <source>
        <dbReference type="ARBA" id="ARBA00023136"/>
    </source>
</evidence>
<dbReference type="PANTHER" id="PTHR13822">
    <property type="entry name" value="ATP SYNTHASE DELTA/EPSILON CHAIN"/>
    <property type="match status" value="1"/>
</dbReference>
<dbReference type="Gene3D" id="1.20.5.440">
    <property type="entry name" value="ATP synthase delta/epsilon subunit, C-terminal domain"/>
    <property type="match status" value="1"/>
</dbReference>
<evidence type="ECO:0000256" key="7">
    <source>
        <dbReference type="ARBA" id="ARBA00022781"/>
    </source>
</evidence>
<dbReference type="FunFam" id="2.60.15.10:FF:000001">
    <property type="entry name" value="ATP synthase epsilon chain"/>
    <property type="match status" value="1"/>
</dbReference>
<evidence type="ECO:0000256" key="11">
    <source>
        <dbReference type="ARBA" id="ARBA00023310"/>
    </source>
</evidence>
<evidence type="ECO:0000313" key="20">
    <source>
        <dbReference type="Proteomes" id="UP000568839"/>
    </source>
</evidence>
<keyword evidence="11 14" id="KW-0066">ATP synthesis</keyword>
<dbReference type="InterPro" id="IPR036771">
    <property type="entry name" value="ATPsynth_dsu/esu_N"/>
</dbReference>
<dbReference type="Pfam" id="PF02823">
    <property type="entry name" value="ATP-synt_DE_N"/>
    <property type="match status" value="1"/>
</dbReference>
<dbReference type="GO" id="GO:0045259">
    <property type="term" value="C:proton-transporting ATP synthase complex"/>
    <property type="evidence" value="ECO:0007669"/>
    <property type="project" value="UniProtKB-KW"/>
</dbReference>
<evidence type="ECO:0000256" key="13">
    <source>
        <dbReference type="ARBA" id="ARBA00031795"/>
    </source>
</evidence>